<sequence length="74" mass="8055">MSLFGSSIVYSVNGFGAWVIVGFVWAFLAAIIVVLYPLWESRRGLVMVARGIIKDIYTPGSGKYVDPSEAQTSP</sequence>
<organism evidence="2 3">
    <name type="scientific">Calocera viscosa (strain TUFC12733)</name>
    <dbReference type="NCBI Taxonomy" id="1330018"/>
    <lineage>
        <taxon>Eukaryota</taxon>
        <taxon>Fungi</taxon>
        <taxon>Dikarya</taxon>
        <taxon>Basidiomycota</taxon>
        <taxon>Agaricomycotina</taxon>
        <taxon>Dacrymycetes</taxon>
        <taxon>Dacrymycetales</taxon>
        <taxon>Dacrymycetaceae</taxon>
        <taxon>Calocera</taxon>
    </lineage>
</organism>
<protein>
    <submittedName>
        <fullName evidence="2">Uncharacterized protein</fullName>
    </submittedName>
</protein>
<evidence type="ECO:0000313" key="2">
    <source>
        <dbReference type="EMBL" id="KZO98315.1"/>
    </source>
</evidence>
<gene>
    <name evidence="2" type="ORF">CALVIDRAFT_535400</name>
</gene>
<keyword evidence="1" id="KW-0472">Membrane</keyword>
<evidence type="ECO:0000313" key="3">
    <source>
        <dbReference type="Proteomes" id="UP000076738"/>
    </source>
</evidence>
<dbReference type="AlphaFoldDB" id="A0A167P1C9"/>
<accession>A0A167P1C9</accession>
<keyword evidence="1" id="KW-1133">Transmembrane helix</keyword>
<dbReference type="Proteomes" id="UP000076738">
    <property type="component" value="Unassembled WGS sequence"/>
</dbReference>
<proteinExistence type="predicted"/>
<feature type="transmembrane region" description="Helical" evidence="1">
    <location>
        <begin position="15"/>
        <end position="39"/>
    </location>
</feature>
<dbReference type="EMBL" id="KV417276">
    <property type="protein sequence ID" value="KZO98315.1"/>
    <property type="molecule type" value="Genomic_DNA"/>
</dbReference>
<evidence type="ECO:0000256" key="1">
    <source>
        <dbReference type="SAM" id="Phobius"/>
    </source>
</evidence>
<reference evidence="2 3" key="1">
    <citation type="journal article" date="2016" name="Mol. Biol. Evol.">
        <title>Comparative Genomics of Early-Diverging Mushroom-Forming Fungi Provides Insights into the Origins of Lignocellulose Decay Capabilities.</title>
        <authorList>
            <person name="Nagy L.G."/>
            <person name="Riley R."/>
            <person name="Tritt A."/>
            <person name="Adam C."/>
            <person name="Daum C."/>
            <person name="Floudas D."/>
            <person name="Sun H."/>
            <person name="Yadav J.S."/>
            <person name="Pangilinan J."/>
            <person name="Larsson K.H."/>
            <person name="Matsuura K."/>
            <person name="Barry K."/>
            <person name="Labutti K."/>
            <person name="Kuo R."/>
            <person name="Ohm R.A."/>
            <person name="Bhattacharya S.S."/>
            <person name="Shirouzu T."/>
            <person name="Yoshinaga Y."/>
            <person name="Martin F.M."/>
            <person name="Grigoriev I.V."/>
            <person name="Hibbett D.S."/>
        </authorList>
    </citation>
    <scope>NUCLEOTIDE SEQUENCE [LARGE SCALE GENOMIC DNA]</scope>
    <source>
        <strain evidence="2 3">TUFC12733</strain>
    </source>
</reference>
<name>A0A167P1C9_CALVF</name>
<keyword evidence="1" id="KW-0812">Transmembrane</keyword>
<keyword evidence="3" id="KW-1185">Reference proteome</keyword>
<dbReference type="STRING" id="1330018.A0A167P1C9"/>
<dbReference type="OrthoDB" id="6132759at2759"/>